<dbReference type="SUPFAM" id="SSF51735">
    <property type="entry name" value="NAD(P)-binding Rossmann-fold domains"/>
    <property type="match status" value="1"/>
</dbReference>
<dbReference type="Proteomes" id="UP000544107">
    <property type="component" value="Unassembled WGS sequence"/>
</dbReference>
<dbReference type="RefSeq" id="WP_075615962.1">
    <property type="nucleotide sequence ID" value="NZ_JACIED010000004.1"/>
</dbReference>
<keyword evidence="5" id="KW-1185">Reference proteome</keyword>
<keyword evidence="1" id="KW-0472">Membrane</keyword>
<dbReference type="InterPro" id="IPR002347">
    <property type="entry name" value="SDR_fam"/>
</dbReference>
<evidence type="ECO:0000259" key="2">
    <source>
        <dbReference type="SMART" id="SM00822"/>
    </source>
</evidence>
<dbReference type="InterPro" id="IPR057326">
    <property type="entry name" value="KR_dom"/>
</dbReference>
<evidence type="ECO:0000313" key="6">
    <source>
        <dbReference type="Proteomes" id="UP000544107"/>
    </source>
</evidence>
<dbReference type="GO" id="GO:0016020">
    <property type="term" value="C:membrane"/>
    <property type="evidence" value="ECO:0007669"/>
    <property type="project" value="GOC"/>
</dbReference>
<dbReference type="GO" id="GO:0030148">
    <property type="term" value="P:sphingolipid biosynthetic process"/>
    <property type="evidence" value="ECO:0007669"/>
    <property type="project" value="TreeGrafter"/>
</dbReference>
<feature type="domain" description="Ketoreductase" evidence="2">
    <location>
        <begin position="8"/>
        <end position="189"/>
    </location>
</feature>
<keyword evidence="1" id="KW-0812">Transmembrane</keyword>
<feature type="transmembrane region" description="Helical" evidence="1">
    <location>
        <begin position="127"/>
        <end position="151"/>
    </location>
</feature>
<gene>
    <name evidence="4" type="ORF">BJF91_01520</name>
    <name evidence="3" type="ORF">GGQ71_003326</name>
</gene>
<dbReference type="EMBL" id="JACIED010000004">
    <property type="protein sequence ID" value="MBB4009044.1"/>
    <property type="molecule type" value="Genomic_DNA"/>
</dbReference>
<sequence length="266" mass="28160">MTSRNAPRHVIITGGSSGIGLALAKAYLAKGSKLTLIARSPERLEAARGQLRFHAKEADIGLQSADVTDFAGISAAIAEAQQRFGPCDLLITCAGVVHPATLEAIDIADARRQLDINVMGTIHAAKALWAAMASAGGTMLFLSSGAAFIGLHGYGPYCASKAALVGLADSLRMEAVGTKLKVAICFPPDTDTPQLAGELPLRSPQAQRVMGTVKPWSADAVAARIVSQLQKGRSEIYFGMTLLLLARFGSLVRPLLYWWYSRGGRK</sequence>
<dbReference type="Pfam" id="PF00106">
    <property type="entry name" value="adh_short"/>
    <property type="match status" value="1"/>
</dbReference>
<dbReference type="AlphaFoldDB" id="A0A1Q9A2A3"/>
<proteinExistence type="predicted"/>
<reference evidence="4 5" key="1">
    <citation type="submission" date="2016-09" db="EMBL/GenBank/DDBJ databases">
        <title>Rhizobium oryziradicis sp. nov., isolated from the root of rice.</title>
        <authorList>
            <person name="Zhao J."/>
            <person name="Zhang X."/>
        </authorList>
    </citation>
    <scope>NUCLEOTIDE SEQUENCE [LARGE SCALE GENOMIC DNA]</scope>
    <source>
        <strain evidence="4 5">14971</strain>
    </source>
</reference>
<dbReference type="PANTHER" id="PTHR43550">
    <property type="entry name" value="3-KETODIHYDROSPHINGOSINE REDUCTASE"/>
    <property type="match status" value="1"/>
</dbReference>
<dbReference type="PROSITE" id="PS00061">
    <property type="entry name" value="ADH_SHORT"/>
    <property type="match status" value="1"/>
</dbReference>
<protein>
    <submittedName>
        <fullName evidence="3">Short-subunit dehydrogenase</fullName>
    </submittedName>
</protein>
<feature type="transmembrane region" description="Helical" evidence="1">
    <location>
        <begin position="236"/>
        <end position="260"/>
    </location>
</feature>
<dbReference type="PRINTS" id="PR00081">
    <property type="entry name" value="GDHRDH"/>
</dbReference>
<dbReference type="STRING" id="887144.BJF91_01520"/>
<dbReference type="Proteomes" id="UP000185598">
    <property type="component" value="Unassembled WGS sequence"/>
</dbReference>
<evidence type="ECO:0000313" key="4">
    <source>
        <dbReference type="EMBL" id="OLP48649.1"/>
    </source>
</evidence>
<keyword evidence="1" id="KW-1133">Transmembrane helix</keyword>
<evidence type="ECO:0000313" key="5">
    <source>
        <dbReference type="Proteomes" id="UP000185598"/>
    </source>
</evidence>
<evidence type="ECO:0000313" key="3">
    <source>
        <dbReference type="EMBL" id="MBB4009044.1"/>
    </source>
</evidence>
<reference evidence="3 6" key="2">
    <citation type="submission" date="2020-08" db="EMBL/GenBank/DDBJ databases">
        <title>Genomic Encyclopedia of Type Strains, Phase IV (KMG-IV): sequencing the most valuable type-strain genomes for metagenomic binning, comparative biology and taxonomic classification.</title>
        <authorList>
            <person name="Goeker M."/>
        </authorList>
    </citation>
    <scope>NUCLEOTIDE SEQUENCE [LARGE SCALE GENOMIC DNA]</scope>
    <source>
        <strain evidence="3 6">DSM 100021</strain>
    </source>
</reference>
<evidence type="ECO:0000256" key="1">
    <source>
        <dbReference type="SAM" id="Phobius"/>
    </source>
</evidence>
<dbReference type="InterPro" id="IPR036291">
    <property type="entry name" value="NAD(P)-bd_dom_sf"/>
</dbReference>
<accession>A0A1Q9A2A3</accession>
<dbReference type="GO" id="GO:0006666">
    <property type="term" value="P:3-keto-sphinganine metabolic process"/>
    <property type="evidence" value="ECO:0007669"/>
    <property type="project" value="TreeGrafter"/>
</dbReference>
<organism evidence="4 5">
    <name type="scientific">Allorhizobium taibaishanense</name>
    <dbReference type="NCBI Taxonomy" id="887144"/>
    <lineage>
        <taxon>Bacteria</taxon>
        <taxon>Pseudomonadati</taxon>
        <taxon>Pseudomonadota</taxon>
        <taxon>Alphaproteobacteria</taxon>
        <taxon>Hyphomicrobiales</taxon>
        <taxon>Rhizobiaceae</taxon>
        <taxon>Rhizobium/Agrobacterium group</taxon>
        <taxon>Allorhizobium</taxon>
    </lineage>
</organism>
<dbReference type="GO" id="GO:0047560">
    <property type="term" value="F:3-dehydrosphinganine reductase activity"/>
    <property type="evidence" value="ECO:0007669"/>
    <property type="project" value="TreeGrafter"/>
</dbReference>
<dbReference type="InterPro" id="IPR020904">
    <property type="entry name" value="Sc_DH/Rdtase_CS"/>
</dbReference>
<dbReference type="SMART" id="SM00822">
    <property type="entry name" value="PKS_KR"/>
    <property type="match status" value="1"/>
</dbReference>
<dbReference type="EMBL" id="MKIN01000023">
    <property type="protein sequence ID" value="OLP48649.1"/>
    <property type="molecule type" value="Genomic_DNA"/>
</dbReference>
<dbReference type="OrthoDB" id="9781689at2"/>
<comment type="caution">
    <text evidence="4">The sequence shown here is derived from an EMBL/GenBank/DDBJ whole genome shotgun (WGS) entry which is preliminary data.</text>
</comment>
<dbReference type="Gene3D" id="3.40.50.720">
    <property type="entry name" value="NAD(P)-binding Rossmann-like Domain"/>
    <property type="match status" value="1"/>
</dbReference>
<name>A0A1Q9A2A3_9HYPH</name>
<dbReference type="PANTHER" id="PTHR43550:SF3">
    <property type="entry name" value="3-KETODIHYDROSPHINGOSINE REDUCTASE"/>
    <property type="match status" value="1"/>
</dbReference>